<reference evidence="1" key="1">
    <citation type="submission" date="2020-02" db="EMBL/GenBank/DDBJ databases">
        <authorList>
            <person name="Meier V. D."/>
        </authorList>
    </citation>
    <scope>NUCLEOTIDE SEQUENCE</scope>
    <source>
        <strain evidence="1">AVDCRST_MAG31</strain>
    </source>
</reference>
<accession>A0A6J4TG47</accession>
<proteinExistence type="predicted"/>
<gene>
    <name evidence="1" type="ORF">AVDCRST_MAG31-1668</name>
</gene>
<name>A0A6J4TG47_9SPHN</name>
<dbReference type="AlphaFoldDB" id="A0A6J4TG47"/>
<dbReference type="EMBL" id="CADCWA010000120">
    <property type="protein sequence ID" value="CAA9521792.1"/>
    <property type="molecule type" value="Genomic_DNA"/>
</dbReference>
<evidence type="ECO:0000313" key="1">
    <source>
        <dbReference type="EMBL" id="CAA9521792.1"/>
    </source>
</evidence>
<sequence length="53" mass="5764">MAVAKSNYKAMNIPLGAPRVDVRTYAETTCLLCQLQSSTTCLKQAMSRMGGPR</sequence>
<protein>
    <submittedName>
        <fullName evidence="1">Uncharacterized protein</fullName>
    </submittedName>
</protein>
<organism evidence="1">
    <name type="scientific">uncultured Sphingomonas sp</name>
    <dbReference type="NCBI Taxonomy" id="158754"/>
    <lineage>
        <taxon>Bacteria</taxon>
        <taxon>Pseudomonadati</taxon>
        <taxon>Pseudomonadota</taxon>
        <taxon>Alphaproteobacteria</taxon>
        <taxon>Sphingomonadales</taxon>
        <taxon>Sphingomonadaceae</taxon>
        <taxon>Sphingomonas</taxon>
        <taxon>environmental samples</taxon>
    </lineage>
</organism>